<gene>
    <name evidence="1" type="ORF">A7A78_02075</name>
</gene>
<keyword evidence="2" id="KW-1185">Reference proteome</keyword>
<dbReference type="AlphaFoldDB" id="A0A1A9LH67"/>
<dbReference type="Proteomes" id="UP000077552">
    <property type="component" value="Unassembled WGS sequence"/>
</dbReference>
<reference evidence="1 2" key="1">
    <citation type="submission" date="2016-05" db="EMBL/GenBank/DDBJ databases">
        <title>Genome sequencing of Vitellibacter soesokkakensis RSSK-12.</title>
        <authorList>
            <person name="Thevarajoo S."/>
            <person name="Selvaratnam C."/>
            <person name="Goh K.M."/>
            <person name="Chan K.-G."/>
            <person name="Chong C.S."/>
        </authorList>
    </citation>
    <scope>NUCLEOTIDE SEQUENCE [LARGE SCALE GENOMIC DNA]</scope>
    <source>
        <strain evidence="1 2">RSSK-12</strain>
    </source>
</reference>
<dbReference type="EMBL" id="LXIE01000001">
    <property type="protein sequence ID" value="OAD92719.1"/>
    <property type="molecule type" value="Genomic_DNA"/>
</dbReference>
<comment type="caution">
    <text evidence="1">The sequence shown here is derived from an EMBL/GenBank/DDBJ whole genome shotgun (WGS) entry which is preliminary data.</text>
</comment>
<dbReference type="PROSITE" id="PS51257">
    <property type="entry name" value="PROKAR_LIPOPROTEIN"/>
    <property type="match status" value="1"/>
</dbReference>
<evidence type="ECO:0000313" key="2">
    <source>
        <dbReference type="Proteomes" id="UP000077552"/>
    </source>
</evidence>
<sequence length="69" mass="7790">MKKLLIIILSTILVSCGIKKNNTEFEKITIDKELNSNLFNSIEFMLNPLTLKTESGYDNVPDSTQLNIS</sequence>
<organism evidence="1 2">
    <name type="scientific">Aequorivita soesokkakensis</name>
    <dbReference type="NCBI Taxonomy" id="1385699"/>
    <lineage>
        <taxon>Bacteria</taxon>
        <taxon>Pseudomonadati</taxon>
        <taxon>Bacteroidota</taxon>
        <taxon>Flavobacteriia</taxon>
        <taxon>Flavobacteriales</taxon>
        <taxon>Flavobacteriaceae</taxon>
        <taxon>Aequorivita</taxon>
    </lineage>
</organism>
<dbReference type="STRING" id="1385699.A7A78_02075"/>
<name>A0A1A9LH67_9FLAO</name>
<proteinExistence type="predicted"/>
<evidence type="ECO:0000313" key="1">
    <source>
        <dbReference type="EMBL" id="OAD92719.1"/>
    </source>
</evidence>
<accession>A0A1A9LH67</accession>
<protein>
    <submittedName>
        <fullName evidence="1">Uncharacterized protein</fullName>
    </submittedName>
</protein>